<dbReference type="PATRIC" id="fig|562.7438.peg.4218"/>
<dbReference type="EMBL" id="KJ755549">
    <property type="protein sequence ID" value="AIG62446.1"/>
    <property type="molecule type" value="Genomic_DNA"/>
</dbReference>
<keyword evidence="5 7" id="KW-0472">Membrane</keyword>
<organism evidence="8">
    <name type="scientific">Escherichia coli</name>
    <dbReference type="NCBI Taxonomy" id="562"/>
    <lineage>
        <taxon>Bacteria</taxon>
        <taxon>Pseudomonadati</taxon>
        <taxon>Pseudomonadota</taxon>
        <taxon>Gammaproteobacteria</taxon>
        <taxon>Enterobacterales</taxon>
        <taxon>Enterobacteriaceae</taxon>
        <taxon>Escherichia</taxon>
    </lineage>
</organism>
<gene>
    <name evidence="8" type="primary">wzx</name>
    <name evidence="11" type="ORF">D3G36_17035</name>
</gene>
<feature type="transmembrane region" description="Helical" evidence="7">
    <location>
        <begin position="364"/>
        <end position="382"/>
    </location>
</feature>
<feature type="transmembrane region" description="Helical" evidence="7">
    <location>
        <begin position="179"/>
        <end position="198"/>
    </location>
</feature>
<feature type="transmembrane region" description="Helical" evidence="7">
    <location>
        <begin position="249"/>
        <end position="273"/>
    </location>
</feature>
<feature type="transmembrane region" description="Helical" evidence="7">
    <location>
        <begin position="218"/>
        <end position="237"/>
    </location>
</feature>
<dbReference type="Proteomes" id="UP000591371">
    <property type="component" value="Unassembled WGS sequence"/>
</dbReference>
<feature type="transmembrane region" description="Helical" evidence="7">
    <location>
        <begin position="121"/>
        <end position="141"/>
    </location>
</feature>
<reference evidence="10" key="2">
    <citation type="journal article" date="2014" name="DNA Res.">
        <title>A complete view of the genetic diversity of the Escherichia coli O-antigen biosynthesis gene cluster.</title>
        <authorList>
            <person name="Iguchi A."/>
            <person name="Iyoda S."/>
            <person name="Kikuchi T."/>
            <person name="Ogura Y."/>
            <person name="Katsura K."/>
            <person name="Ohnishi M."/>
            <person name="Hayashi T."/>
            <person name="Thomson N.R."/>
        </authorList>
    </citation>
    <scope>NUCLEOTIDE SEQUENCE</scope>
    <source>
        <strain evidence="10">C771</strain>
    </source>
</reference>
<accession>A0A0A6ZF42</accession>
<dbReference type="InterPro" id="IPR002797">
    <property type="entry name" value="Polysacc_synth"/>
</dbReference>
<protein>
    <recommendedName>
        <fullName evidence="6">Putative O-antigen transporter</fullName>
    </recommendedName>
</protein>
<proteinExistence type="predicted"/>
<evidence type="ECO:0000313" key="11">
    <source>
        <dbReference type="EMBL" id="EFA4419540.1"/>
    </source>
</evidence>
<evidence type="ECO:0000256" key="2">
    <source>
        <dbReference type="ARBA" id="ARBA00022475"/>
    </source>
</evidence>
<reference evidence="11 12" key="4">
    <citation type="submission" date="2019-03" db="EMBL/GenBank/DDBJ databases">
        <authorList>
            <consortium name="GenomeTrakr network: Whole genome sequencing for foodborne pathogen traceback"/>
        </authorList>
    </citation>
    <scope>NUCLEOTIDE SEQUENCE [LARGE SCALE GENOMIC DNA]</scope>
    <source>
        <strain evidence="11 12">PSU-1190</strain>
    </source>
</reference>
<keyword evidence="3 7" id="KW-0812">Transmembrane</keyword>
<reference evidence="8" key="1">
    <citation type="submission" date="2012-08" db="EMBL/GenBank/DDBJ databases">
        <title>E. coli O antigen sequences.</title>
        <authorList>
            <person name="Liu Y."/>
            <person name="Fratamico P."/>
            <person name="Yan X."/>
            <person name="Ream A."/>
            <person name="DebRoy C."/>
            <person name="Wang W."/>
            <person name="Losada L."/>
            <person name="Sanka R."/>
            <person name="Brinkac L."/>
            <person name="Radune D."/>
            <person name="Meng J."/>
            <person name="Toro M."/>
            <person name="Li R."/>
        </authorList>
    </citation>
    <scope>NUCLEOTIDE SEQUENCE</scope>
    <source>
        <strain evidence="8">O142</strain>
    </source>
</reference>
<dbReference type="EMBL" id="JX501337">
    <property type="protein sequence ID" value="AGN91837.1"/>
    <property type="molecule type" value="Genomic_DNA"/>
</dbReference>
<feature type="transmembrane region" description="Helical" evidence="7">
    <location>
        <begin position="12"/>
        <end position="31"/>
    </location>
</feature>
<name>A0A0A6ZF42_ECOLX</name>
<dbReference type="GO" id="GO:0005886">
    <property type="term" value="C:plasma membrane"/>
    <property type="evidence" value="ECO:0007669"/>
    <property type="project" value="UniProtKB-SubCell"/>
</dbReference>
<feature type="transmembrane region" description="Helical" evidence="7">
    <location>
        <begin position="388"/>
        <end position="408"/>
    </location>
</feature>
<keyword evidence="4 7" id="KW-1133">Transmembrane helix</keyword>
<evidence type="ECO:0000313" key="9">
    <source>
        <dbReference type="EMBL" id="AIG62446.1"/>
    </source>
</evidence>
<dbReference type="PANTHER" id="PTHR30250:SF11">
    <property type="entry name" value="O-ANTIGEN TRANSPORTER-RELATED"/>
    <property type="match status" value="1"/>
</dbReference>
<evidence type="ECO:0000256" key="7">
    <source>
        <dbReference type="SAM" id="Phobius"/>
    </source>
</evidence>
<feature type="transmembrane region" description="Helical" evidence="7">
    <location>
        <begin position="153"/>
        <end position="173"/>
    </location>
</feature>
<evidence type="ECO:0000256" key="6">
    <source>
        <dbReference type="ARBA" id="ARBA00049738"/>
    </source>
</evidence>
<reference evidence="9" key="3">
    <citation type="journal article" date="2016" name="PLoS ONE">
        <title>Comparison of O-Antigen Gene Clusters of All O-Serogroups of Escherichia coli and Proposal for Adopting a New Nomenclature for O-Typing.</title>
        <authorList>
            <person name="DebRoy C."/>
            <person name="Fratamico P.M."/>
            <person name="Yan X."/>
            <person name="Baranzoni G."/>
            <person name="Liu Y."/>
            <person name="Needleman D.S."/>
            <person name="Tebbs R."/>
            <person name="O'Connell C.D."/>
            <person name="Allred A."/>
            <person name="Swimley M."/>
            <person name="Mwangi M."/>
            <person name="Kapur V."/>
            <person name="Raygoza Garay J.A."/>
            <person name="Roberts E.L."/>
            <person name="Katani R."/>
        </authorList>
    </citation>
    <scope>NUCLEOTIDE SEQUENCE</scope>
    <source>
        <strain evidence="9">C 771</strain>
    </source>
</reference>
<feature type="transmembrane region" description="Helical" evidence="7">
    <location>
        <begin position="78"/>
        <end position="101"/>
    </location>
</feature>
<evidence type="ECO:0000256" key="5">
    <source>
        <dbReference type="ARBA" id="ARBA00023136"/>
    </source>
</evidence>
<sequence>MSIIKNSLWNVVGYIVPAIVTIPALGILGRILGAETFGVFTLALAIVGYASIFDVGLSRAVIREIALFRDDQEEKRRIIFTASLLVTVMGVTAALVLYIASDVIANLLKISSELHLSVVNSLHILSLSIPVYLVTQIWLAILEGEEKFGLLNIYKSITGSLISLLPVICIFISPSIEYAIIGLVVSRLVCMLFAFFLCKRIIVESYFEFSKLTLKRMLMFGGWITVSNIISPLMAYFDRFIVSNQLGAAVVAFYTAPSEIIARLGIVPGAFARAIFPRLSCSNDVHDRKKNKKIVSLLLFLITVPVFIVGLLASNKFMVLWMGPEFAGTSANILVILLLGFVFNSLAQVPFASIQSRGYAKITAYIHMVELIPYLMALFYFINNYGIIGAAYAWSIRVTIDYILLAFFDRCFDK</sequence>
<evidence type="ECO:0000256" key="3">
    <source>
        <dbReference type="ARBA" id="ARBA00022692"/>
    </source>
</evidence>
<feature type="transmembrane region" description="Helical" evidence="7">
    <location>
        <begin position="333"/>
        <end position="352"/>
    </location>
</feature>
<dbReference type="PANTHER" id="PTHR30250">
    <property type="entry name" value="PST FAMILY PREDICTED COLANIC ACID TRANSPORTER"/>
    <property type="match status" value="1"/>
</dbReference>
<feature type="transmembrane region" description="Helical" evidence="7">
    <location>
        <begin position="294"/>
        <end position="313"/>
    </location>
</feature>
<dbReference type="RefSeq" id="WP_001602850.1">
    <property type="nucleotide sequence ID" value="NZ_BFIL01000042.1"/>
</dbReference>
<evidence type="ECO:0000313" key="12">
    <source>
        <dbReference type="Proteomes" id="UP000591371"/>
    </source>
</evidence>
<dbReference type="EMBL" id="AB812061">
    <property type="protein sequence ID" value="BAQ01731.1"/>
    <property type="molecule type" value="Genomic_DNA"/>
</dbReference>
<comment type="subcellular location">
    <subcellularLocation>
        <location evidence="1">Cell membrane</location>
        <topology evidence="1">Multi-pass membrane protein</topology>
    </subcellularLocation>
</comment>
<dbReference type="EMBL" id="AASATZ010000025">
    <property type="protein sequence ID" value="EFA4419540.1"/>
    <property type="molecule type" value="Genomic_DNA"/>
</dbReference>
<evidence type="ECO:0000256" key="1">
    <source>
        <dbReference type="ARBA" id="ARBA00004651"/>
    </source>
</evidence>
<evidence type="ECO:0000313" key="10">
    <source>
        <dbReference type="EMBL" id="BAQ01731.1"/>
    </source>
</evidence>
<evidence type="ECO:0000313" key="8">
    <source>
        <dbReference type="EMBL" id="AGN91837.1"/>
    </source>
</evidence>
<dbReference type="Pfam" id="PF01943">
    <property type="entry name" value="Polysacc_synt"/>
    <property type="match status" value="1"/>
</dbReference>
<feature type="transmembrane region" description="Helical" evidence="7">
    <location>
        <begin position="37"/>
        <end position="57"/>
    </location>
</feature>
<dbReference type="InterPro" id="IPR050833">
    <property type="entry name" value="Poly_Biosynth_Transport"/>
</dbReference>
<evidence type="ECO:0000256" key="4">
    <source>
        <dbReference type="ARBA" id="ARBA00022989"/>
    </source>
</evidence>
<keyword evidence="2" id="KW-1003">Cell membrane</keyword>
<dbReference type="CDD" id="cd13128">
    <property type="entry name" value="MATE_Wzx_like"/>
    <property type="match status" value="1"/>
</dbReference>
<dbReference type="AlphaFoldDB" id="A0A0A6ZF42"/>